<dbReference type="EMBL" id="KZ110596">
    <property type="protein sequence ID" value="OSX62658.1"/>
    <property type="molecule type" value="Genomic_DNA"/>
</dbReference>
<gene>
    <name evidence="2" type="ORF">POSPLADRAFT_1046084</name>
</gene>
<accession>A0A1X6N221</accession>
<protein>
    <submittedName>
        <fullName evidence="2">Uncharacterized protein</fullName>
    </submittedName>
</protein>
<evidence type="ECO:0000313" key="2">
    <source>
        <dbReference type="EMBL" id="OSX62658.1"/>
    </source>
</evidence>
<sequence>MASNSDRTTASSPLSRKQRHARHSAQSLGVPFDSCAVMCTCVYAMAFANTRPRYHRTGIAIPNLRYFGSDGRDQTDCSGLSVSSTRILQMKHKAALATRQSATVRAFSSKA</sequence>
<proteinExistence type="predicted"/>
<feature type="region of interest" description="Disordered" evidence="1">
    <location>
        <begin position="1"/>
        <end position="26"/>
    </location>
</feature>
<evidence type="ECO:0000256" key="1">
    <source>
        <dbReference type="SAM" id="MobiDB-lite"/>
    </source>
</evidence>
<dbReference type="Proteomes" id="UP000194127">
    <property type="component" value="Unassembled WGS sequence"/>
</dbReference>
<dbReference type="RefSeq" id="XP_024339452.1">
    <property type="nucleotide sequence ID" value="XM_024478942.1"/>
</dbReference>
<dbReference type="AlphaFoldDB" id="A0A1X6N221"/>
<keyword evidence="3" id="KW-1185">Reference proteome</keyword>
<organism evidence="2 3">
    <name type="scientific">Postia placenta MAD-698-R-SB12</name>
    <dbReference type="NCBI Taxonomy" id="670580"/>
    <lineage>
        <taxon>Eukaryota</taxon>
        <taxon>Fungi</taxon>
        <taxon>Dikarya</taxon>
        <taxon>Basidiomycota</taxon>
        <taxon>Agaricomycotina</taxon>
        <taxon>Agaricomycetes</taxon>
        <taxon>Polyporales</taxon>
        <taxon>Adustoporiaceae</taxon>
        <taxon>Rhodonia</taxon>
    </lineage>
</organism>
<reference evidence="2 3" key="1">
    <citation type="submission" date="2017-04" db="EMBL/GenBank/DDBJ databases">
        <title>Genome Sequence of the Model Brown-Rot Fungus Postia placenta SB12.</title>
        <authorList>
            <consortium name="DOE Joint Genome Institute"/>
            <person name="Gaskell J."/>
            <person name="Kersten P."/>
            <person name="Larrondo L.F."/>
            <person name="Canessa P."/>
            <person name="Martinez D."/>
            <person name="Hibbett D."/>
            <person name="Schmoll M."/>
            <person name="Kubicek C.P."/>
            <person name="Martinez A.T."/>
            <person name="Yadav J."/>
            <person name="Master E."/>
            <person name="Magnuson J.K."/>
            <person name="James T."/>
            <person name="Yaver D."/>
            <person name="Berka R."/>
            <person name="Labutti K."/>
            <person name="Lipzen A."/>
            <person name="Aerts A."/>
            <person name="Barry K."/>
            <person name="Henrissat B."/>
            <person name="Blanchette R."/>
            <person name="Grigoriev I."/>
            <person name="Cullen D."/>
        </authorList>
    </citation>
    <scope>NUCLEOTIDE SEQUENCE [LARGE SCALE GENOMIC DNA]</scope>
    <source>
        <strain evidence="2 3">MAD-698-R-SB12</strain>
    </source>
</reference>
<evidence type="ECO:0000313" key="3">
    <source>
        <dbReference type="Proteomes" id="UP000194127"/>
    </source>
</evidence>
<dbReference type="GeneID" id="36323892"/>
<feature type="compositionally biased region" description="Polar residues" evidence="1">
    <location>
        <begin position="1"/>
        <end position="15"/>
    </location>
</feature>
<name>A0A1X6N221_9APHY</name>